<comment type="caution">
    <text evidence="3">The sequence shown here is derived from an EMBL/GenBank/DDBJ whole genome shotgun (WGS) entry which is preliminary data.</text>
</comment>
<dbReference type="InterPro" id="IPR043502">
    <property type="entry name" value="DNA/RNA_pol_sf"/>
</dbReference>
<dbReference type="AlphaFoldDB" id="A0A543KIP3"/>
<dbReference type="Pfam" id="PF00078">
    <property type="entry name" value="RVT_1"/>
    <property type="match status" value="1"/>
</dbReference>
<keyword evidence="3" id="KW-0548">Nucleotidyltransferase</keyword>
<sequence length="364" mass="40637">MKRWDQIGLPRLRPLSVARGAARRGALRFDAGDRPTLAALAARLTKILPRSPRCYHLKGTGGLKAAVRAATQALHQYGPAPFVYRTDVKSFYETVDAEILLGKVERHTRDRNCLNLLGQYLNMSVETGGNFVDAPRGLRAGGAPSPVLGAFYLYDLDCAMAAQKDVFYLRYMDDIIVISRHRWPLRRAIATIQHHFAAVGMVSHPDKTLIGRMGHGAMSGGVSFLGYQLSLSGLSLSAETLRRHIEKARRLYEQCKIRQRQAARVFADGNIIADSAPAWHKNRAYITLTPDMRNPTYLTDRLRAYETRFLIWAKGGLKDEVVYKERPVGVRSSAERMASPIVTEAQHFVGRLYGVGAEYRGGVR</sequence>
<dbReference type="SUPFAM" id="SSF56672">
    <property type="entry name" value="DNA/RNA polymerases"/>
    <property type="match status" value="1"/>
</dbReference>
<dbReference type="GO" id="GO:0003964">
    <property type="term" value="F:RNA-directed DNA polymerase activity"/>
    <property type="evidence" value="ECO:0007669"/>
    <property type="project" value="UniProtKB-KW"/>
</dbReference>
<evidence type="ECO:0000313" key="3">
    <source>
        <dbReference type="EMBL" id="TQM94923.1"/>
    </source>
</evidence>
<dbReference type="EMBL" id="VFPT01000001">
    <property type="protein sequence ID" value="TQM94923.1"/>
    <property type="molecule type" value="Genomic_DNA"/>
</dbReference>
<comment type="similarity">
    <text evidence="1">Belongs to the bacterial reverse transcriptase family.</text>
</comment>
<evidence type="ECO:0000313" key="4">
    <source>
        <dbReference type="Proteomes" id="UP000320582"/>
    </source>
</evidence>
<dbReference type="PANTHER" id="PTHR34047:SF8">
    <property type="entry name" value="PROTEIN YKFC"/>
    <property type="match status" value="1"/>
</dbReference>
<accession>A0A543KIP3</accession>
<feature type="domain" description="Reverse transcriptase" evidence="2">
    <location>
        <begin position="1"/>
        <end position="229"/>
    </location>
</feature>
<proteinExistence type="inferred from homology"/>
<reference evidence="3 4" key="1">
    <citation type="submission" date="2019-06" db="EMBL/GenBank/DDBJ databases">
        <title>Genomic Encyclopedia of Archaeal and Bacterial Type Strains, Phase II (KMG-II): from individual species to whole genera.</title>
        <authorList>
            <person name="Goeker M."/>
        </authorList>
    </citation>
    <scope>NUCLEOTIDE SEQUENCE [LARGE SCALE GENOMIC DNA]</scope>
    <source>
        <strain evidence="3 4">DSM 18423</strain>
    </source>
</reference>
<dbReference type="PROSITE" id="PS50878">
    <property type="entry name" value="RT_POL"/>
    <property type="match status" value="1"/>
</dbReference>
<dbReference type="OrthoDB" id="9793236at2"/>
<gene>
    <name evidence="3" type="ORF">BD293_3615</name>
</gene>
<name>A0A543KIP3_9RHOB</name>
<dbReference type="InterPro" id="IPR000477">
    <property type="entry name" value="RT_dom"/>
</dbReference>
<keyword evidence="3" id="KW-0695">RNA-directed DNA polymerase</keyword>
<protein>
    <submittedName>
        <fullName evidence="3">Reverse transcriptase (RNA-dependent DNA polymerase)</fullName>
    </submittedName>
</protein>
<dbReference type="InterPro" id="IPR051083">
    <property type="entry name" value="GrpII_Intron_Splice-Mob/Def"/>
</dbReference>
<organism evidence="3 4">
    <name type="scientific">Roseinatronobacter monicus</name>
    <dbReference type="NCBI Taxonomy" id="393481"/>
    <lineage>
        <taxon>Bacteria</taxon>
        <taxon>Pseudomonadati</taxon>
        <taxon>Pseudomonadota</taxon>
        <taxon>Alphaproteobacteria</taxon>
        <taxon>Rhodobacterales</taxon>
        <taxon>Paracoccaceae</taxon>
        <taxon>Roseinatronobacter</taxon>
    </lineage>
</organism>
<evidence type="ECO:0000259" key="2">
    <source>
        <dbReference type="PROSITE" id="PS50878"/>
    </source>
</evidence>
<dbReference type="Proteomes" id="UP000320582">
    <property type="component" value="Unassembled WGS sequence"/>
</dbReference>
<keyword evidence="3" id="KW-0808">Transferase</keyword>
<keyword evidence="4" id="KW-1185">Reference proteome</keyword>
<dbReference type="PANTHER" id="PTHR34047">
    <property type="entry name" value="NUCLEAR INTRON MATURASE 1, MITOCHONDRIAL-RELATED"/>
    <property type="match status" value="1"/>
</dbReference>
<evidence type="ECO:0000256" key="1">
    <source>
        <dbReference type="ARBA" id="ARBA00034120"/>
    </source>
</evidence>